<keyword evidence="4" id="KW-1185">Reference proteome</keyword>
<feature type="transmembrane region" description="Helical" evidence="2">
    <location>
        <begin position="110"/>
        <end position="132"/>
    </location>
</feature>
<dbReference type="OrthoDB" id="5139341at2759"/>
<dbReference type="Proteomes" id="UP000256690">
    <property type="component" value="Unassembled WGS sequence"/>
</dbReference>
<feature type="compositionally biased region" description="Basic and acidic residues" evidence="1">
    <location>
        <begin position="262"/>
        <end position="279"/>
    </location>
</feature>
<feature type="transmembrane region" description="Helical" evidence="2">
    <location>
        <begin position="190"/>
        <end position="210"/>
    </location>
</feature>
<feature type="transmembrane region" description="Helical" evidence="2">
    <location>
        <begin position="77"/>
        <end position="98"/>
    </location>
</feature>
<dbReference type="STRING" id="1810919.A0A3D8SCW0"/>
<feature type="transmembrane region" description="Helical" evidence="2">
    <location>
        <begin position="144"/>
        <end position="169"/>
    </location>
</feature>
<sequence length="279" mass="30979">MDEVGEMSLPEPPIWLRTSCGFTGKKTTNGVSSRYILWNLIRATEPVAIFVFGLCSITKTEEGAVFLHSPPSAGDWFTLWHCVVVAFVSLVLFMQVVIYSKTWWTRIKLVLSYIAFLLVSIVPVVVDAIWPLAIDSDNHLDREVVLSVFYAVHSMLIYQIIAALCIFGISLQARRVLAAPVPNALSLPGLAAQAVVYALLTVAWVFSLSLSIPSTFYFWFMVNGWIILDALVFSLGQALILGLALRRRSRGKGSGHVSPELGSEREREPLLGHRVDDEE</sequence>
<protein>
    <submittedName>
        <fullName evidence="3">Uncharacterized protein</fullName>
    </submittedName>
</protein>
<reference evidence="3 4" key="1">
    <citation type="journal article" date="2018" name="IMA Fungus">
        <title>IMA Genome-F 9: Draft genome sequence of Annulohypoxylon stygium, Aspergillus mulundensis, Berkeleyomyces basicola (syn. Thielaviopsis basicola), Ceratocystis smalleyi, two Cercospora beticola strains, Coleophoma cylindrospora, Fusarium fracticaudum, Phialophora cf. hyalina, and Morchella septimelata.</title>
        <authorList>
            <person name="Wingfield B.D."/>
            <person name="Bills G.F."/>
            <person name="Dong Y."/>
            <person name="Huang W."/>
            <person name="Nel W.J."/>
            <person name="Swalarsk-Parry B.S."/>
            <person name="Vaghefi N."/>
            <person name="Wilken P.M."/>
            <person name="An Z."/>
            <person name="de Beer Z.W."/>
            <person name="De Vos L."/>
            <person name="Chen L."/>
            <person name="Duong T.A."/>
            <person name="Gao Y."/>
            <person name="Hammerbacher A."/>
            <person name="Kikkert J.R."/>
            <person name="Li Y."/>
            <person name="Li H."/>
            <person name="Li K."/>
            <person name="Li Q."/>
            <person name="Liu X."/>
            <person name="Ma X."/>
            <person name="Naidoo K."/>
            <person name="Pethybridge S.J."/>
            <person name="Sun J."/>
            <person name="Steenkamp E.T."/>
            <person name="van der Nest M.A."/>
            <person name="van Wyk S."/>
            <person name="Wingfield M.J."/>
            <person name="Xiong C."/>
            <person name="Yue Q."/>
            <person name="Zhang X."/>
        </authorList>
    </citation>
    <scope>NUCLEOTIDE SEQUENCE [LARGE SCALE GENOMIC DNA]</scope>
    <source>
        <strain evidence="3 4">DSM 5745</strain>
    </source>
</reference>
<accession>A0A3D8SCW0</accession>
<keyword evidence="2" id="KW-1133">Transmembrane helix</keyword>
<dbReference type="GeneID" id="38114304"/>
<keyword evidence="2" id="KW-0472">Membrane</keyword>
<name>A0A3D8SCW0_9EURO</name>
<keyword evidence="2" id="KW-0812">Transmembrane</keyword>
<gene>
    <name evidence="3" type="ORF">DSM5745_03934</name>
</gene>
<dbReference type="EMBL" id="PVWQ01000004">
    <property type="protein sequence ID" value="RDW83608.1"/>
    <property type="molecule type" value="Genomic_DNA"/>
</dbReference>
<dbReference type="AlphaFoldDB" id="A0A3D8SCW0"/>
<dbReference type="RefSeq" id="XP_026604946.1">
    <property type="nucleotide sequence ID" value="XM_026745950.1"/>
</dbReference>
<comment type="caution">
    <text evidence="3">The sequence shown here is derived from an EMBL/GenBank/DDBJ whole genome shotgun (WGS) entry which is preliminary data.</text>
</comment>
<feature type="transmembrane region" description="Helical" evidence="2">
    <location>
        <begin position="216"/>
        <end position="245"/>
    </location>
</feature>
<feature type="region of interest" description="Disordered" evidence="1">
    <location>
        <begin position="250"/>
        <end position="279"/>
    </location>
</feature>
<evidence type="ECO:0000256" key="1">
    <source>
        <dbReference type="SAM" id="MobiDB-lite"/>
    </source>
</evidence>
<organism evidence="3 4">
    <name type="scientific">Aspergillus mulundensis</name>
    <dbReference type="NCBI Taxonomy" id="1810919"/>
    <lineage>
        <taxon>Eukaryota</taxon>
        <taxon>Fungi</taxon>
        <taxon>Dikarya</taxon>
        <taxon>Ascomycota</taxon>
        <taxon>Pezizomycotina</taxon>
        <taxon>Eurotiomycetes</taxon>
        <taxon>Eurotiomycetidae</taxon>
        <taxon>Eurotiales</taxon>
        <taxon>Aspergillaceae</taxon>
        <taxon>Aspergillus</taxon>
        <taxon>Aspergillus subgen. Nidulantes</taxon>
    </lineage>
</organism>
<evidence type="ECO:0000313" key="3">
    <source>
        <dbReference type="EMBL" id="RDW83608.1"/>
    </source>
</evidence>
<evidence type="ECO:0000256" key="2">
    <source>
        <dbReference type="SAM" id="Phobius"/>
    </source>
</evidence>
<evidence type="ECO:0000313" key="4">
    <source>
        <dbReference type="Proteomes" id="UP000256690"/>
    </source>
</evidence>
<proteinExistence type="predicted"/>